<dbReference type="KEGG" id="madi:A7U43_25965"/>
<protein>
    <submittedName>
        <fullName evidence="1">Uncharacterized protein</fullName>
    </submittedName>
</protein>
<proteinExistence type="predicted"/>
<dbReference type="EMBL" id="CP015596">
    <property type="protein sequence ID" value="ANE82241.1"/>
    <property type="molecule type" value="Genomic_DNA"/>
</dbReference>
<sequence>MSARMKALCCVCGSLRTCSRPRNHRAENYWMAGPIDRDWHRETGDLKCADCGRVTTHALIHPEQDTLRDHAEQMQLIGLRWTNPRLSEAKQAEIRRQYHEAFPQNPYMHHRYWKNDERTAREAGRDMFPAMCGVMMPVPKQYRENGRDVTEFDAPEQLTDEEMLNHEAFDPETGMWWDVGDCVNCLHYRNAKLLRERREELAKVLLKASVYTDKLDADLVSALLEKLRGMADK</sequence>
<dbReference type="Proteomes" id="UP000077143">
    <property type="component" value="Chromosome"/>
</dbReference>
<keyword evidence="2" id="KW-1185">Reference proteome</keyword>
<dbReference type="STRING" id="1682113.A7U43_25965"/>
<reference evidence="1 2" key="1">
    <citation type="submission" date="2016-05" db="EMBL/GenBank/DDBJ databases">
        <title>Complete genome sequence of a phthalic acid esters degrading Mycobacterium sp. YC-RL4.</title>
        <authorList>
            <person name="Ren L."/>
            <person name="Fan S."/>
            <person name="Ruth N."/>
            <person name="Jia Y."/>
            <person name="Wang J."/>
            <person name="Qiao C."/>
        </authorList>
    </citation>
    <scope>NUCLEOTIDE SEQUENCE [LARGE SCALE GENOMIC DNA]</scope>
    <source>
        <strain evidence="1 2">YC-RL4</strain>
    </source>
</reference>
<evidence type="ECO:0000313" key="1">
    <source>
        <dbReference type="EMBL" id="ANE82241.1"/>
    </source>
</evidence>
<organism evidence="1 2">
    <name type="scientific">Mycobacterium adipatum</name>
    <dbReference type="NCBI Taxonomy" id="1682113"/>
    <lineage>
        <taxon>Bacteria</taxon>
        <taxon>Bacillati</taxon>
        <taxon>Actinomycetota</taxon>
        <taxon>Actinomycetes</taxon>
        <taxon>Mycobacteriales</taxon>
        <taxon>Mycobacteriaceae</taxon>
        <taxon>Mycobacterium</taxon>
    </lineage>
</organism>
<evidence type="ECO:0000313" key="2">
    <source>
        <dbReference type="Proteomes" id="UP000077143"/>
    </source>
</evidence>
<dbReference type="AlphaFoldDB" id="A0A172UT44"/>
<name>A0A172UT44_9MYCO</name>
<gene>
    <name evidence="1" type="ORF">A7U43_25965</name>
</gene>
<accession>A0A172UT44</accession>